<dbReference type="NCBIfam" id="TIGR01819">
    <property type="entry name" value="F420_cofD"/>
    <property type="match status" value="1"/>
</dbReference>
<dbReference type="InterPro" id="IPR002882">
    <property type="entry name" value="CofD"/>
</dbReference>
<dbReference type="CDD" id="cd07186">
    <property type="entry name" value="CofD_like"/>
    <property type="match status" value="1"/>
</dbReference>
<dbReference type="Gene3D" id="3.40.50.10680">
    <property type="entry name" value="CofD-like domains"/>
    <property type="match status" value="1"/>
</dbReference>
<keyword evidence="4" id="KW-1185">Reference proteome</keyword>
<keyword evidence="2" id="KW-0460">Magnesium</keyword>
<keyword evidence="1 3" id="KW-0808">Transferase</keyword>
<name>A0A6M2BMT6_9GAMM</name>
<dbReference type="PANTHER" id="PTHR43007">
    <property type="entry name" value="2-PHOSPHO-L-LACTATE TRANSFERASE"/>
    <property type="match status" value="1"/>
</dbReference>
<dbReference type="GO" id="GO:0043743">
    <property type="term" value="F:LPPG:FO 2-phospho-L-lactate transferase activity"/>
    <property type="evidence" value="ECO:0007669"/>
    <property type="project" value="UniProtKB-EC"/>
</dbReference>
<evidence type="ECO:0000313" key="3">
    <source>
        <dbReference type="EMBL" id="NGY03916.1"/>
    </source>
</evidence>
<dbReference type="InterPro" id="IPR010115">
    <property type="entry name" value="FbiA/CofD"/>
</dbReference>
<dbReference type="EC" id="2.7.8.28" evidence="3"/>
<reference evidence="3 4" key="1">
    <citation type="journal article" date="2014" name="Int. J. Syst. Evol. Microbiol.">
        <title>Solimonas terrae sp. nov., isolated from soil.</title>
        <authorList>
            <person name="Kim S.J."/>
            <person name="Moon J.Y."/>
            <person name="Weon H.Y."/>
            <person name="Ahn J.H."/>
            <person name="Chen W.M."/>
            <person name="Kwon S.W."/>
        </authorList>
    </citation>
    <scope>NUCLEOTIDE SEQUENCE [LARGE SCALE GENOMIC DNA]</scope>
    <source>
        <strain evidence="3 4">KIS83-12</strain>
    </source>
</reference>
<protein>
    <submittedName>
        <fullName evidence="3">2-phospho-L-lactate transferase</fullName>
        <ecNumber evidence="3">2.7.8.28</ecNumber>
    </submittedName>
</protein>
<evidence type="ECO:0000313" key="4">
    <source>
        <dbReference type="Proteomes" id="UP000472676"/>
    </source>
</evidence>
<comment type="caution">
    <text evidence="3">The sequence shown here is derived from an EMBL/GenBank/DDBJ whole genome shotgun (WGS) entry which is preliminary data.</text>
</comment>
<accession>A0A6M2BMT6</accession>
<gene>
    <name evidence="3" type="ORF">G7Y85_04010</name>
</gene>
<dbReference type="AlphaFoldDB" id="A0A6M2BMT6"/>
<dbReference type="SUPFAM" id="SSF142338">
    <property type="entry name" value="CofD-like"/>
    <property type="match status" value="1"/>
</dbReference>
<dbReference type="HAMAP" id="MF_01257">
    <property type="entry name" value="CofD"/>
    <property type="match status" value="1"/>
</dbReference>
<sequence>MKRYLALSGGVGGAKLAAGLAQALPPDSLLIAVNVGDDFEHLGLTICPDLDTVLYTLAGVVHPQQGWGRGDESFGVLDELRRLGGDGWFTLGDRDIALHLLRRQLLSQGLSLSAVSAELARRLGVAASVLPISDQPVRTIVHTDQGTLAFQDYFVRLRCEPALRAIDFEGAGKARLAPAVRALLASPELAGVIVCPSNPYLSLAPMLAITELRESLRTLKVPVVAVSPIVAGAAIKGPTAKIMRELGVHPQASVIADLYADFVDVVIVDEADAALAAGNPRFAVAPTVMKTVAQKLALANHCIELIGKLHR</sequence>
<dbReference type="Pfam" id="PF01933">
    <property type="entry name" value="CofD"/>
    <property type="match status" value="1"/>
</dbReference>
<dbReference type="GO" id="GO:0000287">
    <property type="term" value="F:magnesium ion binding"/>
    <property type="evidence" value="ECO:0007669"/>
    <property type="project" value="InterPro"/>
</dbReference>
<dbReference type="Proteomes" id="UP000472676">
    <property type="component" value="Unassembled WGS sequence"/>
</dbReference>
<proteinExistence type="inferred from homology"/>
<evidence type="ECO:0000256" key="2">
    <source>
        <dbReference type="ARBA" id="ARBA00022842"/>
    </source>
</evidence>
<organism evidence="3 4">
    <name type="scientific">Solimonas terrae</name>
    <dbReference type="NCBI Taxonomy" id="1396819"/>
    <lineage>
        <taxon>Bacteria</taxon>
        <taxon>Pseudomonadati</taxon>
        <taxon>Pseudomonadota</taxon>
        <taxon>Gammaproteobacteria</taxon>
        <taxon>Nevskiales</taxon>
        <taxon>Nevskiaceae</taxon>
        <taxon>Solimonas</taxon>
    </lineage>
</organism>
<dbReference type="InterPro" id="IPR038136">
    <property type="entry name" value="CofD-like_dom_sf"/>
</dbReference>
<dbReference type="Gene3D" id="1.10.8.240">
    <property type="entry name" value="CofD-like domain"/>
    <property type="match status" value="1"/>
</dbReference>
<dbReference type="PANTHER" id="PTHR43007:SF1">
    <property type="entry name" value="2-PHOSPHO-L-LACTATE TRANSFERASE"/>
    <property type="match status" value="1"/>
</dbReference>
<dbReference type="EMBL" id="JAAMOW010000002">
    <property type="protein sequence ID" value="NGY03916.1"/>
    <property type="molecule type" value="Genomic_DNA"/>
</dbReference>
<evidence type="ECO:0000256" key="1">
    <source>
        <dbReference type="ARBA" id="ARBA00022679"/>
    </source>
</evidence>